<accession>A0ABW2V5W9</accession>
<dbReference type="InterPro" id="IPR012337">
    <property type="entry name" value="RNaseH-like_sf"/>
</dbReference>
<dbReference type="InterPro" id="IPR036397">
    <property type="entry name" value="RNaseH_sf"/>
</dbReference>
<proteinExistence type="predicted"/>
<dbReference type="InterPro" id="IPR013520">
    <property type="entry name" value="Ribonucl_H"/>
</dbReference>
<evidence type="ECO:0000259" key="1">
    <source>
        <dbReference type="SMART" id="SM00479"/>
    </source>
</evidence>
<evidence type="ECO:0000313" key="2">
    <source>
        <dbReference type="EMBL" id="MFC7749698.1"/>
    </source>
</evidence>
<name>A0ABW2V5W9_9BACL</name>
<dbReference type="PANTHER" id="PTHR30231:SF41">
    <property type="entry name" value="DNA POLYMERASE III SUBUNIT EPSILON"/>
    <property type="match status" value="1"/>
</dbReference>
<dbReference type="PANTHER" id="PTHR30231">
    <property type="entry name" value="DNA POLYMERASE III SUBUNIT EPSILON"/>
    <property type="match status" value="1"/>
</dbReference>
<gene>
    <name evidence="2" type="ORF">ACFQWB_07075</name>
</gene>
<evidence type="ECO:0000313" key="3">
    <source>
        <dbReference type="Proteomes" id="UP001596528"/>
    </source>
</evidence>
<dbReference type="SMART" id="SM00479">
    <property type="entry name" value="EXOIII"/>
    <property type="match status" value="1"/>
</dbReference>
<protein>
    <submittedName>
        <fullName evidence="2">PolC-type DNA polymerase III</fullName>
    </submittedName>
</protein>
<sequence>MKIEPISDAEYAVSGVRIKNIRDQTFCVFDLEATGPNEAEDSIIQIGGILLNGRSKTIEKTFETLVKPSKSIPEVIERLTGIYNKEVEGATGLSEIYPEFVEFSKGSILVTQAGYEFDWPLLHNECKRNGLTMLPNTIMDTKALFTYLFPEVNEIISTNFLIKFFNIDDSDIIRHTALGDSVLIGRIFIELLKELEKRKIEEIHMDKPLIIKRVKLQKLL</sequence>
<comment type="caution">
    <text evidence="2">The sequence shown here is derived from an EMBL/GenBank/DDBJ whole genome shotgun (WGS) entry which is preliminary data.</text>
</comment>
<dbReference type="EMBL" id="JBHTGQ010000016">
    <property type="protein sequence ID" value="MFC7749698.1"/>
    <property type="molecule type" value="Genomic_DNA"/>
</dbReference>
<dbReference type="SUPFAM" id="SSF53098">
    <property type="entry name" value="Ribonuclease H-like"/>
    <property type="match status" value="1"/>
</dbReference>
<reference evidence="3" key="1">
    <citation type="journal article" date="2019" name="Int. J. Syst. Evol. Microbiol.">
        <title>The Global Catalogue of Microorganisms (GCM) 10K type strain sequencing project: providing services to taxonomists for standard genome sequencing and annotation.</title>
        <authorList>
            <consortium name="The Broad Institute Genomics Platform"/>
            <consortium name="The Broad Institute Genome Sequencing Center for Infectious Disease"/>
            <person name="Wu L."/>
            <person name="Ma J."/>
        </authorList>
    </citation>
    <scope>NUCLEOTIDE SEQUENCE [LARGE SCALE GENOMIC DNA]</scope>
    <source>
        <strain evidence="3">JCM 18657</strain>
    </source>
</reference>
<dbReference type="Gene3D" id="3.30.420.10">
    <property type="entry name" value="Ribonuclease H-like superfamily/Ribonuclease H"/>
    <property type="match status" value="1"/>
</dbReference>
<dbReference type="RefSeq" id="WP_138790379.1">
    <property type="nucleotide sequence ID" value="NZ_JBHTGQ010000016.1"/>
</dbReference>
<dbReference type="Proteomes" id="UP001596528">
    <property type="component" value="Unassembled WGS sequence"/>
</dbReference>
<dbReference type="Pfam" id="PF00929">
    <property type="entry name" value="RNase_T"/>
    <property type="match status" value="1"/>
</dbReference>
<organism evidence="2 3">
    <name type="scientific">Paenibacillus thermoaerophilus</name>
    <dbReference type="NCBI Taxonomy" id="1215385"/>
    <lineage>
        <taxon>Bacteria</taxon>
        <taxon>Bacillati</taxon>
        <taxon>Bacillota</taxon>
        <taxon>Bacilli</taxon>
        <taxon>Bacillales</taxon>
        <taxon>Paenibacillaceae</taxon>
        <taxon>Paenibacillus</taxon>
    </lineage>
</organism>
<keyword evidence="3" id="KW-1185">Reference proteome</keyword>
<dbReference type="CDD" id="cd06127">
    <property type="entry name" value="DEDDh"/>
    <property type="match status" value="1"/>
</dbReference>
<feature type="domain" description="Exonuclease" evidence="1">
    <location>
        <begin position="25"/>
        <end position="197"/>
    </location>
</feature>